<evidence type="ECO:0000313" key="3">
    <source>
        <dbReference type="Proteomes" id="UP001187192"/>
    </source>
</evidence>
<dbReference type="EMBL" id="BTGU01000004">
    <property type="protein sequence ID" value="GMN33735.1"/>
    <property type="molecule type" value="Genomic_DNA"/>
</dbReference>
<protein>
    <submittedName>
        <fullName evidence="2">Uncharacterized protein</fullName>
    </submittedName>
</protein>
<accession>A0AA87ZKF1</accession>
<comment type="caution">
    <text evidence="2">The sequence shown here is derived from an EMBL/GenBank/DDBJ whole genome shotgun (WGS) entry which is preliminary data.</text>
</comment>
<sequence>MGSSSHSIFFDETTVPIAQIYSSDDESAGGGGDLIFRSDLRDE</sequence>
<evidence type="ECO:0000313" key="2">
    <source>
        <dbReference type="EMBL" id="GMN33735.1"/>
    </source>
</evidence>
<organism evidence="2 3">
    <name type="scientific">Ficus carica</name>
    <name type="common">Common fig</name>
    <dbReference type="NCBI Taxonomy" id="3494"/>
    <lineage>
        <taxon>Eukaryota</taxon>
        <taxon>Viridiplantae</taxon>
        <taxon>Streptophyta</taxon>
        <taxon>Embryophyta</taxon>
        <taxon>Tracheophyta</taxon>
        <taxon>Spermatophyta</taxon>
        <taxon>Magnoliopsida</taxon>
        <taxon>eudicotyledons</taxon>
        <taxon>Gunneridae</taxon>
        <taxon>Pentapetalae</taxon>
        <taxon>rosids</taxon>
        <taxon>fabids</taxon>
        <taxon>Rosales</taxon>
        <taxon>Moraceae</taxon>
        <taxon>Ficeae</taxon>
        <taxon>Ficus</taxon>
    </lineage>
</organism>
<evidence type="ECO:0000256" key="1">
    <source>
        <dbReference type="SAM" id="MobiDB-lite"/>
    </source>
</evidence>
<proteinExistence type="predicted"/>
<dbReference type="Proteomes" id="UP001187192">
    <property type="component" value="Unassembled WGS sequence"/>
</dbReference>
<reference evidence="2" key="1">
    <citation type="submission" date="2023-07" db="EMBL/GenBank/DDBJ databases">
        <title>draft genome sequence of fig (Ficus carica).</title>
        <authorList>
            <person name="Takahashi T."/>
            <person name="Nishimura K."/>
        </authorList>
    </citation>
    <scope>NUCLEOTIDE SEQUENCE</scope>
</reference>
<dbReference type="AlphaFoldDB" id="A0AA87ZKF1"/>
<keyword evidence="3" id="KW-1185">Reference proteome</keyword>
<gene>
    <name evidence="2" type="ORF">TIFTF001_004315</name>
</gene>
<name>A0AA87ZKF1_FICCA</name>
<feature type="region of interest" description="Disordered" evidence="1">
    <location>
        <begin position="21"/>
        <end position="43"/>
    </location>
</feature>